<dbReference type="EMBL" id="JAAIWM010000002">
    <property type="protein sequence ID" value="NEY71391.1"/>
    <property type="molecule type" value="Genomic_DNA"/>
</dbReference>
<feature type="chain" id="PRO_5038646797" evidence="1">
    <location>
        <begin position="30"/>
        <end position="120"/>
    </location>
</feature>
<dbReference type="RefSeq" id="WP_163178850.1">
    <property type="nucleotide sequence ID" value="NZ_JAAIWM010000002.1"/>
</dbReference>
<gene>
    <name evidence="2" type="ORF">G4D63_06495</name>
</gene>
<dbReference type="InterPro" id="IPR021598">
    <property type="entry name" value="DUF3221"/>
</dbReference>
<keyword evidence="1" id="KW-0732">Signal</keyword>
<evidence type="ECO:0000256" key="1">
    <source>
        <dbReference type="SAM" id="SignalP"/>
    </source>
</evidence>
<dbReference type="Pfam" id="PF11518">
    <property type="entry name" value="DUF3221"/>
    <property type="match status" value="1"/>
</dbReference>
<dbReference type="AlphaFoldDB" id="A0A6M0Q4X7"/>
<accession>A0A6M0Q4X7</accession>
<dbReference type="Proteomes" id="UP000481043">
    <property type="component" value="Unassembled WGS sequence"/>
</dbReference>
<sequence length="120" mass="13577">MDFTLCIKRSLILLLLSAFLVGCSSNQSKQIPPNLTGYILEVEDNKLLVAEHISFEEYNQIKNIPNVKLIEEGKLNLLYITYTDVKNLKKGNEIEIWVEYGEVGTSYPGSAIANRVEIIE</sequence>
<protein>
    <submittedName>
        <fullName evidence="2">DUF3221 domain-containing protein</fullName>
    </submittedName>
</protein>
<name>A0A6M0Q4X7_9BACI</name>
<evidence type="ECO:0000313" key="3">
    <source>
        <dbReference type="Proteomes" id="UP000481043"/>
    </source>
</evidence>
<reference evidence="2 3" key="1">
    <citation type="submission" date="2020-02" db="EMBL/GenBank/DDBJ databases">
        <title>Bacillus aquiflavi sp. nov., isolated from yellow water of strong flavor Chinese baijiu in Yibin region of China.</title>
        <authorList>
            <person name="Xie J."/>
        </authorList>
    </citation>
    <scope>NUCLEOTIDE SEQUENCE [LARGE SCALE GENOMIC DNA]</scope>
    <source>
        <strain evidence="2 3">SA4</strain>
    </source>
</reference>
<evidence type="ECO:0000313" key="2">
    <source>
        <dbReference type="EMBL" id="NEY71391.1"/>
    </source>
</evidence>
<dbReference type="Gene3D" id="2.40.50.140">
    <property type="entry name" value="Nucleic acid-binding proteins"/>
    <property type="match status" value="1"/>
</dbReference>
<comment type="caution">
    <text evidence="2">The sequence shown here is derived from an EMBL/GenBank/DDBJ whole genome shotgun (WGS) entry which is preliminary data.</text>
</comment>
<keyword evidence="3" id="KW-1185">Reference proteome</keyword>
<organism evidence="2 3">
    <name type="scientific">Bacillus mesophilus</name>
    <dbReference type="NCBI Taxonomy" id="1808955"/>
    <lineage>
        <taxon>Bacteria</taxon>
        <taxon>Bacillati</taxon>
        <taxon>Bacillota</taxon>
        <taxon>Bacilli</taxon>
        <taxon>Bacillales</taxon>
        <taxon>Bacillaceae</taxon>
        <taxon>Bacillus</taxon>
    </lineage>
</organism>
<proteinExistence type="predicted"/>
<dbReference type="InterPro" id="IPR012340">
    <property type="entry name" value="NA-bd_OB-fold"/>
</dbReference>
<feature type="signal peptide" evidence="1">
    <location>
        <begin position="1"/>
        <end position="29"/>
    </location>
</feature>